<dbReference type="Pfam" id="PF12697">
    <property type="entry name" value="Abhydrolase_6"/>
    <property type="match status" value="1"/>
</dbReference>
<dbReference type="RefSeq" id="WP_196397532.1">
    <property type="nucleotide sequence ID" value="NZ_JADNYM010000019.1"/>
</dbReference>
<accession>A0A931G594</accession>
<proteinExistence type="predicted"/>
<dbReference type="EMBL" id="JADNYM010000019">
    <property type="protein sequence ID" value="MBG0740591.1"/>
    <property type="molecule type" value="Genomic_DNA"/>
</dbReference>
<feature type="domain" description="AB hydrolase-1" evidence="1">
    <location>
        <begin position="39"/>
        <end position="240"/>
    </location>
</feature>
<dbReference type="GO" id="GO:0046503">
    <property type="term" value="P:glycerolipid catabolic process"/>
    <property type="evidence" value="ECO:0007669"/>
    <property type="project" value="TreeGrafter"/>
</dbReference>
<reference evidence="2 3" key="1">
    <citation type="submission" date="2020-11" db="EMBL/GenBank/DDBJ databases">
        <title>Arthrobacter antarcticus sp. nov., isolated from Antarctic Soil.</title>
        <authorList>
            <person name="Li J."/>
        </authorList>
    </citation>
    <scope>NUCLEOTIDE SEQUENCE [LARGE SCALE GENOMIC DNA]</scope>
    <source>
        <strain evidence="2 3">Z1-20</strain>
    </source>
</reference>
<keyword evidence="3" id="KW-1185">Reference proteome</keyword>
<organism evidence="2 3">
    <name type="scientific">Arthrobacter terrae</name>
    <dbReference type="NCBI Taxonomy" id="2935737"/>
    <lineage>
        <taxon>Bacteria</taxon>
        <taxon>Bacillati</taxon>
        <taxon>Actinomycetota</taxon>
        <taxon>Actinomycetes</taxon>
        <taxon>Micrococcales</taxon>
        <taxon>Micrococcaceae</taxon>
        <taxon>Arthrobacter</taxon>
    </lineage>
</organism>
<sequence>MAETVHSTDGTTIVYETAGSGPPLILVGGALNTRQSPGGLVPLLAADFTVVVYDRRGRGESTDMPPYAVEREIEDLSALVAAVGGSAGVYGHSSGGILALEAAAAGVGISRLAVYEPPYFTTEGGDEPWQIFVDKVQALVDEGNADLAVEKFIRHTGTDFDAGMKQSPWWPALVALASTLRYDLTLTGDSVVPVQRLGRISAPTLALYGGASAAWAQASASAVATAVQNGRQDVIDGQQHAVAPEMVAPALVEYLR</sequence>
<dbReference type="InterPro" id="IPR029058">
    <property type="entry name" value="AB_hydrolase_fold"/>
</dbReference>
<dbReference type="PANTHER" id="PTHR43433">
    <property type="entry name" value="HYDROLASE, ALPHA/BETA FOLD FAMILY PROTEIN"/>
    <property type="match status" value="1"/>
</dbReference>
<name>A0A931G594_9MICC</name>
<dbReference type="InterPro" id="IPR000073">
    <property type="entry name" value="AB_hydrolase_1"/>
</dbReference>
<keyword evidence="2" id="KW-0378">Hydrolase</keyword>
<dbReference type="SUPFAM" id="SSF53474">
    <property type="entry name" value="alpha/beta-Hydrolases"/>
    <property type="match status" value="1"/>
</dbReference>
<dbReference type="Gene3D" id="3.40.50.1820">
    <property type="entry name" value="alpha/beta hydrolase"/>
    <property type="match status" value="1"/>
</dbReference>
<dbReference type="PANTHER" id="PTHR43433:SF5">
    <property type="entry name" value="AB HYDROLASE-1 DOMAIN-CONTAINING PROTEIN"/>
    <property type="match status" value="1"/>
</dbReference>
<dbReference type="InterPro" id="IPR050471">
    <property type="entry name" value="AB_hydrolase"/>
</dbReference>
<evidence type="ECO:0000313" key="2">
    <source>
        <dbReference type="EMBL" id="MBG0740591.1"/>
    </source>
</evidence>
<protein>
    <submittedName>
        <fullName evidence="2">Alpha/beta hydrolase</fullName>
    </submittedName>
</protein>
<dbReference type="Proteomes" id="UP000655366">
    <property type="component" value="Unassembled WGS sequence"/>
</dbReference>
<evidence type="ECO:0000259" key="1">
    <source>
        <dbReference type="Pfam" id="PF12697"/>
    </source>
</evidence>
<gene>
    <name evidence="2" type="ORF">IV500_14515</name>
</gene>
<comment type="caution">
    <text evidence="2">The sequence shown here is derived from an EMBL/GenBank/DDBJ whole genome shotgun (WGS) entry which is preliminary data.</text>
</comment>
<dbReference type="AlphaFoldDB" id="A0A931G594"/>
<evidence type="ECO:0000313" key="3">
    <source>
        <dbReference type="Proteomes" id="UP000655366"/>
    </source>
</evidence>
<dbReference type="GO" id="GO:0004806">
    <property type="term" value="F:triacylglycerol lipase activity"/>
    <property type="evidence" value="ECO:0007669"/>
    <property type="project" value="TreeGrafter"/>
</dbReference>